<gene>
    <name evidence="1" type="ORF">UFOPK2310_00834</name>
</gene>
<accession>A0A6J6MMZ6</accession>
<reference evidence="1" key="1">
    <citation type="submission" date="2020-05" db="EMBL/GenBank/DDBJ databases">
        <authorList>
            <person name="Chiriac C."/>
            <person name="Salcher M."/>
            <person name="Ghai R."/>
            <person name="Kavagutti S V."/>
        </authorList>
    </citation>
    <scope>NUCLEOTIDE SEQUENCE</scope>
</reference>
<dbReference type="EMBL" id="CAEZWW010000090">
    <property type="protein sequence ID" value="CAB4674889.1"/>
    <property type="molecule type" value="Genomic_DNA"/>
</dbReference>
<name>A0A6J6MMZ6_9ZZZZ</name>
<sequence length="258" mass="28973">MRSDYGFRREELPRYLNVDPARRLVVLAGHDRGEQVFMSELSAALTDPCNPTTLVIIAGGQFFLPPEGKAEQDWQAEFREFRREFYRSLPFNSAIEDSARGSLAGREPFLGLHLRYSDRAHQAPLVDEIRKALIEARDASGLSSVFIASDTNEARAKWVSECKSLGLNPWFIEQDSWDRSKTGSGHAALVDWRVLGHSQRLVYFSESTFAVEAAVAAGAYDRSFPLAPHPRQAAAVKGRELIRAAVTYPMRHGWFSSQ</sequence>
<proteinExistence type="predicted"/>
<evidence type="ECO:0000313" key="1">
    <source>
        <dbReference type="EMBL" id="CAB4674889.1"/>
    </source>
</evidence>
<protein>
    <submittedName>
        <fullName evidence="1">Unannotated protein</fullName>
    </submittedName>
</protein>
<dbReference type="Gene3D" id="3.40.50.11350">
    <property type="match status" value="1"/>
</dbReference>
<organism evidence="1">
    <name type="scientific">freshwater metagenome</name>
    <dbReference type="NCBI Taxonomy" id="449393"/>
    <lineage>
        <taxon>unclassified sequences</taxon>
        <taxon>metagenomes</taxon>
        <taxon>ecological metagenomes</taxon>
    </lineage>
</organism>
<dbReference type="AlphaFoldDB" id="A0A6J6MMZ6"/>